<dbReference type="Gene3D" id="3.30.40.10">
    <property type="entry name" value="Zinc/RING finger domain, C3HC4 (zinc finger)"/>
    <property type="match status" value="1"/>
</dbReference>
<organism evidence="5 6">
    <name type="scientific">Drosophila suzukii</name>
    <name type="common">Spotted-wing drosophila fruit fly</name>
    <dbReference type="NCBI Taxonomy" id="28584"/>
    <lineage>
        <taxon>Eukaryota</taxon>
        <taxon>Metazoa</taxon>
        <taxon>Ecdysozoa</taxon>
        <taxon>Arthropoda</taxon>
        <taxon>Hexapoda</taxon>
        <taxon>Insecta</taxon>
        <taxon>Pterygota</taxon>
        <taxon>Neoptera</taxon>
        <taxon>Endopterygota</taxon>
        <taxon>Diptera</taxon>
        <taxon>Brachycera</taxon>
        <taxon>Muscomorpha</taxon>
        <taxon>Ephydroidea</taxon>
        <taxon>Drosophilidae</taxon>
        <taxon>Drosophila</taxon>
        <taxon>Sophophora</taxon>
    </lineage>
</organism>
<dbReference type="InterPro" id="IPR001841">
    <property type="entry name" value="Znf_RING"/>
</dbReference>
<keyword evidence="5" id="KW-1185">Reference proteome</keyword>
<keyword evidence="2" id="KW-0862">Zinc</keyword>
<evidence type="ECO:0000313" key="5">
    <source>
        <dbReference type="Proteomes" id="UP001652628"/>
    </source>
</evidence>
<name>A0AB39ZM34_DROSZ</name>
<evidence type="ECO:0000256" key="3">
    <source>
        <dbReference type="PROSITE-ProRule" id="PRU00175"/>
    </source>
</evidence>
<reference evidence="6" key="1">
    <citation type="submission" date="2025-08" db="UniProtKB">
        <authorList>
            <consortium name="RefSeq"/>
        </authorList>
    </citation>
    <scope>IDENTIFICATION</scope>
</reference>
<dbReference type="PROSITE" id="PS50089">
    <property type="entry name" value="ZF_RING_2"/>
    <property type="match status" value="1"/>
</dbReference>
<dbReference type="AlphaFoldDB" id="A0AB39ZM34"/>
<dbReference type="GeneID" id="108016725"/>
<evidence type="ECO:0000313" key="6">
    <source>
        <dbReference type="RefSeq" id="XP_016938943.2"/>
    </source>
</evidence>
<keyword evidence="1 3" id="KW-0479">Metal-binding</keyword>
<proteinExistence type="predicted"/>
<dbReference type="GO" id="GO:0005634">
    <property type="term" value="C:nucleus"/>
    <property type="evidence" value="ECO:0007669"/>
    <property type="project" value="InterPro"/>
</dbReference>
<feature type="domain" description="RING-type" evidence="4">
    <location>
        <begin position="77"/>
        <end position="120"/>
    </location>
</feature>
<dbReference type="PANTHER" id="PTHR16047:SF7">
    <property type="entry name" value="E3 UBIQUITIN-PROTEIN LIGASE RFWD3"/>
    <property type="match status" value="1"/>
</dbReference>
<dbReference type="Proteomes" id="UP001652628">
    <property type="component" value="Chromosome X"/>
</dbReference>
<dbReference type="SUPFAM" id="SSF57850">
    <property type="entry name" value="RING/U-box"/>
    <property type="match status" value="1"/>
</dbReference>
<dbReference type="GO" id="GO:0036297">
    <property type="term" value="P:interstrand cross-link repair"/>
    <property type="evidence" value="ECO:0007669"/>
    <property type="project" value="InterPro"/>
</dbReference>
<evidence type="ECO:0000256" key="1">
    <source>
        <dbReference type="ARBA" id="ARBA00022771"/>
    </source>
</evidence>
<sequence>MSARPNYAGPRRSHTTEKFKDHEFLLEKLAYQKAKIEKLSVKLTKLKKKVIQQNLHRIQLEKEIKKLTGNSVLIRNCLLCDKTWKASGQHRVAVLKCGHTFGNNCIKKFVAVYQMCPGCEKPAKTEDVHYINGL</sequence>
<evidence type="ECO:0000256" key="2">
    <source>
        <dbReference type="ARBA" id="ARBA00022833"/>
    </source>
</evidence>
<protein>
    <recommendedName>
        <fullName evidence="4">RING-type domain-containing protein</fullName>
    </recommendedName>
</protein>
<dbReference type="InterPro" id="IPR013083">
    <property type="entry name" value="Znf_RING/FYVE/PHD"/>
</dbReference>
<dbReference type="InterPro" id="IPR037381">
    <property type="entry name" value="RFWD3"/>
</dbReference>
<dbReference type="PANTHER" id="PTHR16047">
    <property type="entry name" value="RFWD3 PROTEIN"/>
    <property type="match status" value="1"/>
</dbReference>
<keyword evidence="1 3" id="KW-0863">Zinc-finger</keyword>
<evidence type="ECO:0000259" key="4">
    <source>
        <dbReference type="PROSITE" id="PS50089"/>
    </source>
</evidence>
<dbReference type="RefSeq" id="XP_016938943.2">
    <property type="nucleotide sequence ID" value="XM_017083454.4"/>
</dbReference>
<gene>
    <name evidence="6" type="primary">LOC108016725</name>
</gene>
<accession>A0AB39ZM34</accession>
<dbReference type="GO" id="GO:0008270">
    <property type="term" value="F:zinc ion binding"/>
    <property type="evidence" value="ECO:0007669"/>
    <property type="project" value="UniProtKB-KW"/>
</dbReference>
<dbReference type="GO" id="GO:0016567">
    <property type="term" value="P:protein ubiquitination"/>
    <property type="evidence" value="ECO:0007669"/>
    <property type="project" value="InterPro"/>
</dbReference>
<dbReference type="GO" id="GO:0004842">
    <property type="term" value="F:ubiquitin-protein transferase activity"/>
    <property type="evidence" value="ECO:0007669"/>
    <property type="project" value="InterPro"/>
</dbReference>